<evidence type="ECO:0000256" key="1">
    <source>
        <dbReference type="SAM" id="SignalP"/>
    </source>
</evidence>
<feature type="signal peptide" evidence="1">
    <location>
        <begin position="1"/>
        <end position="20"/>
    </location>
</feature>
<name>A0A2T0S0E0_9RHOB</name>
<protein>
    <recommendedName>
        <fullName evidence="4">Lipoprotein</fullName>
    </recommendedName>
</protein>
<accession>A0A2T0S0E0</accession>
<dbReference type="RefSeq" id="WP_106203603.1">
    <property type="nucleotide sequence ID" value="NZ_PVTD01000001.1"/>
</dbReference>
<evidence type="ECO:0000313" key="2">
    <source>
        <dbReference type="EMBL" id="PRY26897.1"/>
    </source>
</evidence>
<sequence>MIRGLLIPFGLLSLLAGCSADGERIPPNETIRASGITISGQAVMGVVGGSGSSAQFVSGLK</sequence>
<comment type="caution">
    <text evidence="2">The sequence shown here is derived from an EMBL/GenBank/DDBJ whole genome shotgun (WGS) entry which is preliminary data.</text>
</comment>
<organism evidence="2 3">
    <name type="scientific">Aliiruegeria haliotis</name>
    <dbReference type="NCBI Taxonomy" id="1280846"/>
    <lineage>
        <taxon>Bacteria</taxon>
        <taxon>Pseudomonadati</taxon>
        <taxon>Pseudomonadota</taxon>
        <taxon>Alphaproteobacteria</taxon>
        <taxon>Rhodobacterales</taxon>
        <taxon>Roseobacteraceae</taxon>
        <taxon>Aliiruegeria</taxon>
    </lineage>
</organism>
<dbReference type="Proteomes" id="UP000239480">
    <property type="component" value="Unassembled WGS sequence"/>
</dbReference>
<gene>
    <name evidence="2" type="ORF">CLV78_1011001</name>
</gene>
<evidence type="ECO:0000313" key="3">
    <source>
        <dbReference type="Proteomes" id="UP000239480"/>
    </source>
</evidence>
<evidence type="ECO:0008006" key="4">
    <source>
        <dbReference type="Google" id="ProtNLM"/>
    </source>
</evidence>
<feature type="chain" id="PRO_5015498058" description="Lipoprotein" evidence="1">
    <location>
        <begin position="21"/>
        <end position="61"/>
    </location>
</feature>
<proteinExistence type="predicted"/>
<dbReference type="AlphaFoldDB" id="A0A2T0S0E0"/>
<dbReference type="EMBL" id="PVTD01000001">
    <property type="protein sequence ID" value="PRY26897.1"/>
    <property type="molecule type" value="Genomic_DNA"/>
</dbReference>
<dbReference type="PROSITE" id="PS51257">
    <property type="entry name" value="PROKAR_LIPOPROTEIN"/>
    <property type="match status" value="1"/>
</dbReference>
<keyword evidence="1" id="KW-0732">Signal</keyword>
<reference evidence="2 3" key="1">
    <citation type="submission" date="2018-03" db="EMBL/GenBank/DDBJ databases">
        <title>Genomic Encyclopedia of Archaeal and Bacterial Type Strains, Phase II (KMG-II): from individual species to whole genera.</title>
        <authorList>
            <person name="Goeker M."/>
        </authorList>
    </citation>
    <scope>NUCLEOTIDE SEQUENCE [LARGE SCALE GENOMIC DNA]</scope>
    <source>
        <strain evidence="2 3">DSM 29328</strain>
    </source>
</reference>
<keyword evidence="3" id="KW-1185">Reference proteome</keyword>